<comment type="caution">
    <text evidence="5">The sequence shown here is derived from an EMBL/GenBank/DDBJ whole genome shotgun (WGS) entry which is preliminary data.</text>
</comment>
<keyword evidence="6" id="KW-1185">Reference proteome</keyword>
<dbReference type="RefSeq" id="WP_349136759.1">
    <property type="nucleotide sequence ID" value="NZ_JBBMFF010000257.1"/>
</dbReference>
<evidence type="ECO:0000259" key="4">
    <source>
        <dbReference type="PROSITE" id="PS50006"/>
    </source>
</evidence>
<dbReference type="InterPro" id="IPR000253">
    <property type="entry name" value="FHA_dom"/>
</dbReference>
<dbReference type="CDD" id="cd00060">
    <property type="entry name" value="FHA"/>
    <property type="match status" value="1"/>
</dbReference>
<feature type="domain" description="FHA" evidence="4">
    <location>
        <begin position="167"/>
        <end position="220"/>
    </location>
</feature>
<accession>A0ABV1G9I8</accession>
<dbReference type="Pfam" id="PF00498">
    <property type="entry name" value="FHA"/>
    <property type="match status" value="1"/>
</dbReference>
<evidence type="ECO:0000256" key="1">
    <source>
        <dbReference type="ARBA" id="ARBA00022723"/>
    </source>
</evidence>
<dbReference type="SMART" id="SM00240">
    <property type="entry name" value="FHA"/>
    <property type="match status" value="1"/>
</dbReference>
<keyword evidence="3" id="KW-0862">Zinc</keyword>
<dbReference type="Proteomes" id="UP001491552">
    <property type="component" value="Unassembled WGS sequence"/>
</dbReference>
<dbReference type="PROSITE" id="PS50006">
    <property type="entry name" value="FHA_DOMAIN"/>
    <property type="match status" value="1"/>
</dbReference>
<keyword evidence="1" id="KW-0479">Metal-binding</keyword>
<protein>
    <submittedName>
        <fullName evidence="5">FHA domain-containing protein</fullName>
    </submittedName>
</protein>
<dbReference type="InterPro" id="IPR008984">
    <property type="entry name" value="SMAD_FHA_dom_sf"/>
</dbReference>
<organism evidence="5 6">
    <name type="scientific">Faecousia intestinalis</name>
    <dbReference type="NCBI Taxonomy" id="3133167"/>
    <lineage>
        <taxon>Bacteria</taxon>
        <taxon>Bacillati</taxon>
        <taxon>Bacillota</taxon>
        <taxon>Clostridia</taxon>
        <taxon>Eubacteriales</taxon>
        <taxon>Oscillospiraceae</taxon>
        <taxon>Faecousia</taxon>
    </lineage>
</organism>
<evidence type="ECO:0000256" key="3">
    <source>
        <dbReference type="ARBA" id="ARBA00022833"/>
    </source>
</evidence>
<name>A0ABV1G9I8_9FIRM</name>
<gene>
    <name evidence="5" type="ORF">WMO66_12515</name>
</gene>
<dbReference type="SUPFAM" id="SSF49879">
    <property type="entry name" value="SMAD/FHA domain"/>
    <property type="match status" value="1"/>
</dbReference>
<evidence type="ECO:0000313" key="6">
    <source>
        <dbReference type="Proteomes" id="UP001491552"/>
    </source>
</evidence>
<dbReference type="InterPro" id="IPR001876">
    <property type="entry name" value="Znf_RanBP2"/>
</dbReference>
<keyword evidence="2" id="KW-0863">Zinc-finger</keyword>
<dbReference type="Gene3D" id="2.60.200.20">
    <property type="match status" value="1"/>
</dbReference>
<reference evidence="5 6" key="1">
    <citation type="submission" date="2024-03" db="EMBL/GenBank/DDBJ databases">
        <title>Human intestinal bacterial collection.</title>
        <authorList>
            <person name="Pauvert C."/>
            <person name="Hitch T.C.A."/>
            <person name="Clavel T."/>
        </authorList>
    </citation>
    <scope>NUCLEOTIDE SEQUENCE [LARGE SCALE GENOMIC DNA]</scope>
    <source>
        <strain evidence="5 6">CLA-AA-H192</strain>
    </source>
</reference>
<evidence type="ECO:0000313" key="5">
    <source>
        <dbReference type="EMBL" id="MEQ2512056.1"/>
    </source>
</evidence>
<proteinExistence type="predicted"/>
<sequence>MAEFRSRANQGIITVAGDDEDILLCPNCFFPNSGTARECVACNYTLQNGNVRWLRAGFIRPCSNPNCTAFVFSRDTQCPKCGHPIGNSNQAPSAEDTNAPTSAEMPRDVLICPECHAENPLNASQCSMCDAPLHNTATAKSGAMVLNFHNLRTERVVQLSLPANGTIMIGREGLLSGQFPADGSQSNVSRVHMSLLQRDGRVYIRDERSTNGTYVNYREVTPGRELPIESGSVIELGPNARENRYSEYFELTY</sequence>
<evidence type="ECO:0000256" key="2">
    <source>
        <dbReference type="ARBA" id="ARBA00022771"/>
    </source>
</evidence>
<dbReference type="SMART" id="SM00547">
    <property type="entry name" value="ZnF_RBZ"/>
    <property type="match status" value="2"/>
</dbReference>
<dbReference type="EMBL" id="JBBMFF010000257">
    <property type="protein sequence ID" value="MEQ2512056.1"/>
    <property type="molecule type" value="Genomic_DNA"/>
</dbReference>